<sequence length="201" mass="21505">MSTDSTPTVDGLAEDLEDLKAVVNGFASQLEHNTREVERLAAAVVPDDGQGDGGDTARKGNGKGAGKGKGKEEPKTPPFILRLSGEQYPAELAALASWVRDLLVPTYLSEVSSSSTWCASWWEHPPAVARLHAAWLAWQELTNPEVCGLTGPSVWHRDHLDPMVAHLRAPDGPFAGCMTNPDRPQHVVLPVPPVNALPGPT</sequence>
<evidence type="ECO:0000256" key="1">
    <source>
        <dbReference type="SAM" id="MobiDB-lite"/>
    </source>
</evidence>
<keyword evidence="3" id="KW-1185">Reference proteome</keyword>
<organism evidence="2 3">
    <name type="scientific">Streptomyces yaizuensis</name>
    <dbReference type="NCBI Taxonomy" id="2989713"/>
    <lineage>
        <taxon>Bacteria</taxon>
        <taxon>Bacillati</taxon>
        <taxon>Actinomycetota</taxon>
        <taxon>Actinomycetes</taxon>
        <taxon>Kitasatosporales</taxon>
        <taxon>Streptomycetaceae</taxon>
        <taxon>Streptomyces</taxon>
    </lineage>
</organism>
<proteinExistence type="predicted"/>
<gene>
    <name evidence="2" type="ORF">SYYSPA8_37870</name>
</gene>
<evidence type="ECO:0000313" key="2">
    <source>
        <dbReference type="EMBL" id="BDT39692.1"/>
    </source>
</evidence>
<dbReference type="EMBL" id="LC735416">
    <property type="protein sequence ID" value="BDT39692.1"/>
    <property type="molecule type" value="Genomic_DNA"/>
</dbReference>
<name>A0AA86J3C9_9ACTN</name>
<dbReference type="Pfam" id="PF16259">
    <property type="entry name" value="DUF4913"/>
    <property type="match status" value="1"/>
</dbReference>
<accession>A0AA86J3C9</accession>
<dbReference type="RefSeq" id="WP_323452088.1">
    <property type="nucleotide sequence ID" value="NZ_LC735416.1"/>
</dbReference>
<geneLocation type="plasmid" evidence="2 3">
    <name>pYSPA8-3</name>
</geneLocation>
<evidence type="ECO:0000313" key="3">
    <source>
        <dbReference type="Proteomes" id="UP001291653"/>
    </source>
</evidence>
<reference evidence="2 3" key="1">
    <citation type="submission" date="2022-10" db="EMBL/GenBank/DDBJ databases">
        <title>Draft genome sequence of Streptomyces sp. YSPA8.</title>
        <authorList>
            <person name="Moriuchi R."/>
            <person name="Dohra H."/>
            <person name="Yamamura H."/>
            <person name="Kodani S."/>
        </authorList>
    </citation>
    <scope>NUCLEOTIDE SEQUENCE [LARGE SCALE GENOMIC DNA]</scope>
    <source>
        <strain evidence="2 3">YSPA8</strain>
        <plasmid evidence="2 3">pYSPA8-3</plasmid>
    </source>
</reference>
<dbReference type="InterPro" id="IPR032584">
    <property type="entry name" value="DUF4913"/>
</dbReference>
<feature type="region of interest" description="Disordered" evidence="1">
    <location>
        <begin position="42"/>
        <end position="76"/>
    </location>
</feature>
<dbReference type="Proteomes" id="UP001291653">
    <property type="component" value="Plasmid pYSPA8-3"/>
</dbReference>
<dbReference type="AlphaFoldDB" id="A0AA86J3C9"/>
<keyword evidence="2" id="KW-0614">Plasmid</keyword>
<protein>
    <submittedName>
        <fullName evidence="2">DUF4913 domain-containing protein</fullName>
    </submittedName>
</protein>